<sequence>MIPPFRARTCDPSTAQSSRSSRSARRNSLSRAACRRGQTPVSVQSAAGARPSPGLGFSGRAVDSTQNRSAGGSLSAFYESDRVLARDANLPTPYDTNDMFYVQIHDF</sequence>
<protein>
    <submittedName>
        <fullName evidence="2">Uncharacterized protein</fullName>
    </submittedName>
</protein>
<feature type="region of interest" description="Disordered" evidence="1">
    <location>
        <begin position="1"/>
        <end position="73"/>
    </location>
</feature>
<evidence type="ECO:0000256" key="1">
    <source>
        <dbReference type="SAM" id="MobiDB-lite"/>
    </source>
</evidence>
<evidence type="ECO:0000313" key="3">
    <source>
        <dbReference type="Proteomes" id="UP000053923"/>
    </source>
</evidence>
<dbReference type="Proteomes" id="UP000053923">
    <property type="component" value="Unassembled WGS sequence"/>
</dbReference>
<name>A0A101JVB0_9ACTN</name>
<organism evidence="2 3">
    <name type="scientific">Streptomyces regalis</name>
    <dbReference type="NCBI Taxonomy" id="68262"/>
    <lineage>
        <taxon>Bacteria</taxon>
        <taxon>Bacillati</taxon>
        <taxon>Actinomycetota</taxon>
        <taxon>Actinomycetes</taxon>
        <taxon>Kitasatosporales</taxon>
        <taxon>Streptomycetaceae</taxon>
        <taxon>Streptomyces</taxon>
    </lineage>
</organism>
<feature type="compositionally biased region" description="Polar residues" evidence="1">
    <location>
        <begin position="63"/>
        <end position="72"/>
    </location>
</feature>
<reference evidence="3" key="1">
    <citation type="submission" date="2015-10" db="EMBL/GenBank/DDBJ databases">
        <authorList>
            <person name="Ju K.-S."/>
            <person name="Doroghazi J.R."/>
            <person name="Metcalf W.W."/>
        </authorList>
    </citation>
    <scope>NUCLEOTIDE SEQUENCE [LARGE SCALE GENOMIC DNA]</scope>
    <source>
        <strain evidence="3">NRRL 3151</strain>
    </source>
</reference>
<proteinExistence type="predicted"/>
<dbReference type="EMBL" id="LLZG01000199">
    <property type="protein sequence ID" value="KUL33156.1"/>
    <property type="molecule type" value="Genomic_DNA"/>
</dbReference>
<accession>A0A101JVB0</accession>
<evidence type="ECO:0000313" key="2">
    <source>
        <dbReference type="EMBL" id="KUL33156.1"/>
    </source>
</evidence>
<comment type="caution">
    <text evidence="2">The sequence shown here is derived from an EMBL/GenBank/DDBJ whole genome shotgun (WGS) entry which is preliminary data.</text>
</comment>
<dbReference type="OrthoDB" id="2751008at2"/>
<gene>
    <name evidence="2" type="ORF">ADL12_22180</name>
</gene>
<dbReference type="AlphaFoldDB" id="A0A101JVB0"/>
<keyword evidence="3" id="KW-1185">Reference proteome</keyword>
<feature type="compositionally biased region" description="Low complexity" evidence="1">
    <location>
        <begin position="13"/>
        <end position="36"/>
    </location>
</feature>